<protein>
    <recommendedName>
        <fullName evidence="3">RING-type E3 ubiquitin transferase</fullName>
    </recommendedName>
</protein>
<evidence type="ECO:0008006" key="3">
    <source>
        <dbReference type="Google" id="ProtNLM"/>
    </source>
</evidence>
<keyword evidence="2" id="KW-1185">Reference proteome</keyword>
<dbReference type="EMBL" id="VRKQ01000010">
    <property type="protein sequence ID" value="TXG37378.1"/>
    <property type="molecule type" value="Genomic_DNA"/>
</dbReference>
<dbReference type="RefSeq" id="WP_147768857.1">
    <property type="nucleotide sequence ID" value="NZ_VRKQ01000010.1"/>
</dbReference>
<evidence type="ECO:0000313" key="1">
    <source>
        <dbReference type="EMBL" id="TXG37378.1"/>
    </source>
</evidence>
<evidence type="ECO:0000313" key="2">
    <source>
        <dbReference type="Proteomes" id="UP000321080"/>
    </source>
</evidence>
<dbReference type="OrthoDB" id="1116096at2"/>
<dbReference type="AlphaFoldDB" id="A0A5C7GIC5"/>
<accession>A0A5C7GIC5</accession>
<reference evidence="1 2" key="1">
    <citation type="submission" date="2019-08" db="EMBL/GenBank/DDBJ databases">
        <title>Seonamhaeicola sediminis sp. nov., isolated from marine sediment.</title>
        <authorList>
            <person name="Cao W.R."/>
        </authorList>
    </citation>
    <scope>NUCLEOTIDE SEQUENCE [LARGE SCALE GENOMIC DNA]</scope>
    <source>
        <strain evidence="1 2">1505</strain>
    </source>
</reference>
<comment type="caution">
    <text evidence="1">The sequence shown here is derived from an EMBL/GenBank/DDBJ whole genome shotgun (WGS) entry which is preliminary data.</text>
</comment>
<gene>
    <name evidence="1" type="ORF">FUA22_12560</name>
</gene>
<organism evidence="1 2">
    <name type="scientific">Seonamhaeicola maritimus</name>
    <dbReference type="NCBI Taxonomy" id="2591822"/>
    <lineage>
        <taxon>Bacteria</taxon>
        <taxon>Pseudomonadati</taxon>
        <taxon>Bacteroidota</taxon>
        <taxon>Flavobacteriia</taxon>
        <taxon>Flavobacteriales</taxon>
        <taxon>Flavobacteriaceae</taxon>
    </lineage>
</organism>
<dbReference type="Proteomes" id="UP000321080">
    <property type="component" value="Unassembled WGS sequence"/>
</dbReference>
<name>A0A5C7GIC5_9FLAO</name>
<proteinExistence type="predicted"/>
<sequence length="178" mass="20357">MTKITGKVLHVHEPFVVPYSKRKCVAYYFKIEKKVSTGKHSHWRTLIEKEDIQDFYIEKRGEVVLVRPTNTPKNYYSYLVEDSSAGSGFLKDPTPEFKELLDGFNIPSENFLGFNKRLKYSERIIEVGEIITVGGIAKWKAVDATISGYNYSKIAALESSDSQKLIITDLIQARRTDL</sequence>